<feature type="region of interest" description="Disordered" evidence="1">
    <location>
        <begin position="1"/>
        <end position="62"/>
    </location>
</feature>
<gene>
    <name evidence="2" type="ORF">PBY51_006587</name>
</gene>
<protein>
    <submittedName>
        <fullName evidence="2">Uncharacterized protein</fullName>
    </submittedName>
</protein>
<comment type="caution">
    <text evidence="2">The sequence shown here is derived from an EMBL/GenBank/DDBJ whole genome shotgun (WGS) entry which is preliminary data.</text>
</comment>
<reference evidence="2 3" key="1">
    <citation type="journal article" date="2023" name="Genes (Basel)">
        <title>Chromosome-Level Genome Assembly and Circadian Gene Repertoire of the Patagonia Blennie Eleginops maclovinus-The Closest Ancestral Proxy of Antarctic Cryonotothenioids.</title>
        <authorList>
            <person name="Cheng C.C."/>
            <person name="Rivera-Colon A.G."/>
            <person name="Minhas B.F."/>
            <person name="Wilson L."/>
            <person name="Rayamajhi N."/>
            <person name="Vargas-Chacoff L."/>
            <person name="Catchen J.M."/>
        </authorList>
    </citation>
    <scope>NUCLEOTIDE SEQUENCE [LARGE SCALE GENOMIC DNA]</scope>
    <source>
        <strain evidence="2">JMC-PN-2008</strain>
    </source>
</reference>
<name>A0AAN8AEZ5_ELEMC</name>
<proteinExistence type="predicted"/>
<evidence type="ECO:0000313" key="2">
    <source>
        <dbReference type="EMBL" id="KAK5852743.1"/>
    </source>
</evidence>
<dbReference type="Proteomes" id="UP001346869">
    <property type="component" value="Unassembled WGS sequence"/>
</dbReference>
<accession>A0AAN8AEZ5</accession>
<dbReference type="EMBL" id="JAUZQC010000020">
    <property type="protein sequence ID" value="KAK5852743.1"/>
    <property type="molecule type" value="Genomic_DNA"/>
</dbReference>
<evidence type="ECO:0000313" key="3">
    <source>
        <dbReference type="Proteomes" id="UP001346869"/>
    </source>
</evidence>
<keyword evidence="3" id="KW-1185">Reference proteome</keyword>
<dbReference type="AlphaFoldDB" id="A0AAN8AEZ5"/>
<reference evidence="2 3" key="2">
    <citation type="journal article" date="2023" name="Mol. Biol. Evol.">
        <title>Genomics of Secondarily Temperate Adaptation in the Only Non-Antarctic Icefish.</title>
        <authorList>
            <person name="Rivera-Colon A.G."/>
            <person name="Rayamajhi N."/>
            <person name="Minhas B.F."/>
            <person name="Madrigal G."/>
            <person name="Bilyk K.T."/>
            <person name="Yoon V."/>
            <person name="Hune M."/>
            <person name="Gregory S."/>
            <person name="Cheng C.H.C."/>
            <person name="Catchen J.M."/>
        </authorList>
    </citation>
    <scope>NUCLEOTIDE SEQUENCE [LARGE SCALE GENOMIC DNA]</scope>
    <source>
        <strain evidence="2">JMC-PN-2008</strain>
    </source>
</reference>
<sequence>MWTETGKCVSPDMLSTIGRKPETRGKGTAGDGRESWEVESKEAATEGEDKAEMTESSSAREGAIEGIAWEIVNG</sequence>
<feature type="compositionally biased region" description="Basic and acidic residues" evidence="1">
    <location>
        <begin position="19"/>
        <end position="53"/>
    </location>
</feature>
<organism evidence="2 3">
    <name type="scientific">Eleginops maclovinus</name>
    <name type="common">Patagonian blennie</name>
    <name type="synonym">Eleginus maclovinus</name>
    <dbReference type="NCBI Taxonomy" id="56733"/>
    <lineage>
        <taxon>Eukaryota</taxon>
        <taxon>Metazoa</taxon>
        <taxon>Chordata</taxon>
        <taxon>Craniata</taxon>
        <taxon>Vertebrata</taxon>
        <taxon>Euteleostomi</taxon>
        <taxon>Actinopterygii</taxon>
        <taxon>Neopterygii</taxon>
        <taxon>Teleostei</taxon>
        <taxon>Neoteleostei</taxon>
        <taxon>Acanthomorphata</taxon>
        <taxon>Eupercaria</taxon>
        <taxon>Perciformes</taxon>
        <taxon>Notothenioidei</taxon>
        <taxon>Eleginopidae</taxon>
        <taxon>Eleginops</taxon>
    </lineage>
</organism>
<evidence type="ECO:0000256" key="1">
    <source>
        <dbReference type="SAM" id="MobiDB-lite"/>
    </source>
</evidence>